<keyword evidence="5" id="KW-0812">Transmembrane</keyword>
<comment type="caution">
    <text evidence="6">The sequence shown here is derived from an EMBL/GenBank/DDBJ whole genome shotgun (WGS) entry which is preliminary data.</text>
</comment>
<gene>
    <name evidence="6" type="ORF">J2S10_004712</name>
</gene>
<keyword evidence="3 4" id="KW-0472">Membrane</keyword>
<keyword evidence="7" id="KW-1185">Reference proteome</keyword>
<proteinExistence type="inferred from homology"/>
<organism evidence="6 7">
    <name type="scientific">Neobacillus ginsengisoli</name>
    <dbReference type="NCBI Taxonomy" id="904295"/>
    <lineage>
        <taxon>Bacteria</taxon>
        <taxon>Bacillati</taxon>
        <taxon>Bacillota</taxon>
        <taxon>Bacilli</taxon>
        <taxon>Bacillales</taxon>
        <taxon>Bacillaceae</taxon>
        <taxon>Neobacillus</taxon>
    </lineage>
</organism>
<feature type="transmembrane region" description="Helical" evidence="5">
    <location>
        <begin position="369"/>
        <end position="388"/>
    </location>
</feature>
<dbReference type="RefSeq" id="WP_307412844.1">
    <property type="nucleotide sequence ID" value="NZ_JAUSTW010000009.1"/>
</dbReference>
<dbReference type="InterPro" id="IPR050768">
    <property type="entry name" value="UPF0353/GerABKA_families"/>
</dbReference>
<evidence type="ECO:0000256" key="5">
    <source>
        <dbReference type="SAM" id="Phobius"/>
    </source>
</evidence>
<evidence type="ECO:0000313" key="6">
    <source>
        <dbReference type="EMBL" id="MDQ0201506.1"/>
    </source>
</evidence>
<keyword evidence="5" id="KW-1133">Transmembrane helix</keyword>
<dbReference type="EMBL" id="JAUSTW010000009">
    <property type="protein sequence ID" value="MDQ0201506.1"/>
    <property type="molecule type" value="Genomic_DNA"/>
</dbReference>
<feature type="transmembrane region" description="Helical" evidence="5">
    <location>
        <begin position="428"/>
        <end position="453"/>
    </location>
</feature>
<dbReference type="Pfam" id="PF03323">
    <property type="entry name" value="GerA"/>
    <property type="match status" value="1"/>
</dbReference>
<protein>
    <submittedName>
        <fullName evidence="6">Spore germination protein</fullName>
    </submittedName>
</protein>
<name>A0ABT9Y182_9BACI</name>
<feature type="transmembrane region" description="Helical" evidence="5">
    <location>
        <begin position="302"/>
        <end position="324"/>
    </location>
</feature>
<dbReference type="Proteomes" id="UP001224122">
    <property type="component" value="Unassembled WGS sequence"/>
</dbReference>
<accession>A0ABT9Y182</accession>
<dbReference type="InterPro" id="IPR004995">
    <property type="entry name" value="Spore_Ger"/>
</dbReference>
<sequence length="511" mass="57042">MKIFHNKPRKSFYEPQKQANEIQNKKISTTLSENLVDLYTLFTHTPDLIVRHLDIQKSGEKAVLIYLASLTNTDSVHDHILRPLIYGIEDKENPNLPVSIGHVGSSNHWTELENSILQGKSVLLVEGRNDAMTFDTQGWPERAIEDPQLEASLKGAHQGFVETGSRNIALIRRYITSRELKIKEMIVGRRGKCKVSIMYLEDVAHPEVLQELEDRIRRLDVDAILNAGELEEFIEDNTYSPFPQFISTERPDAAASHILEGRFVVMVDGSPSALVAPVTLVSFFQNVDDYGSRFLTANFIRLLRLLAFFVAILLPSLYISIISFNYELIPVKLLLNIGKYRAEVPFPPLIEALIMEIALEMLREAGIRLPAPIGQTVGIVGAIVIGQAAVQAGIVSNMMIIVVASTAIASFIIPNYDMSSAIRLLRFPMMLLASFFGIVGIVVGLLTLIGHLISLESLGNPYSSPFAPVYFSDWKDSFLRVPLWKMNRRPLSARAIQAKKQGSNHPRGDGK</sequence>
<dbReference type="PANTHER" id="PTHR22550">
    <property type="entry name" value="SPORE GERMINATION PROTEIN"/>
    <property type="match status" value="1"/>
</dbReference>
<feature type="transmembrane region" description="Helical" evidence="5">
    <location>
        <begin position="394"/>
        <end position="416"/>
    </location>
</feature>
<dbReference type="PIRSF" id="PIRSF005690">
    <property type="entry name" value="GerBA"/>
    <property type="match status" value="1"/>
</dbReference>
<evidence type="ECO:0000256" key="1">
    <source>
        <dbReference type="ARBA" id="ARBA00004141"/>
    </source>
</evidence>
<dbReference type="PANTHER" id="PTHR22550:SF16">
    <property type="entry name" value="SPORE GERMINATION PROTEIN"/>
    <property type="match status" value="1"/>
</dbReference>
<evidence type="ECO:0000256" key="4">
    <source>
        <dbReference type="PIRNR" id="PIRNR005690"/>
    </source>
</evidence>
<comment type="subcellular location">
    <subcellularLocation>
        <location evidence="4">Cell membrane</location>
    </subcellularLocation>
    <subcellularLocation>
        <location evidence="1">Membrane</location>
        <topology evidence="1">Multi-pass membrane protein</topology>
    </subcellularLocation>
</comment>
<evidence type="ECO:0000256" key="2">
    <source>
        <dbReference type="ARBA" id="ARBA00005278"/>
    </source>
</evidence>
<reference evidence="6 7" key="1">
    <citation type="submission" date="2023-07" db="EMBL/GenBank/DDBJ databases">
        <title>Genomic Encyclopedia of Type Strains, Phase IV (KMG-IV): sequencing the most valuable type-strain genomes for metagenomic binning, comparative biology and taxonomic classification.</title>
        <authorList>
            <person name="Goeker M."/>
        </authorList>
    </citation>
    <scope>NUCLEOTIDE SEQUENCE [LARGE SCALE GENOMIC DNA]</scope>
    <source>
        <strain evidence="6 7">DSM 27594</strain>
    </source>
</reference>
<evidence type="ECO:0000313" key="7">
    <source>
        <dbReference type="Proteomes" id="UP001224122"/>
    </source>
</evidence>
<evidence type="ECO:0000256" key="3">
    <source>
        <dbReference type="ARBA" id="ARBA00023136"/>
    </source>
</evidence>
<comment type="similarity">
    <text evidence="2 4">Belongs to the GerABKA family.</text>
</comment>